<feature type="domain" description="HTH gntR-type" evidence="6">
    <location>
        <begin position="26"/>
        <end position="94"/>
    </location>
</feature>
<proteinExistence type="predicted"/>
<dbReference type="EMBL" id="WBMT01000043">
    <property type="protein sequence ID" value="KAB2337809.1"/>
    <property type="molecule type" value="Genomic_DNA"/>
</dbReference>
<comment type="caution">
    <text evidence="7">The sequence shown here is derived from an EMBL/GenBank/DDBJ whole genome shotgun (WGS) entry which is preliminary data.</text>
</comment>
<dbReference type="SUPFAM" id="SSF46785">
    <property type="entry name" value="Winged helix' DNA-binding domain"/>
    <property type="match status" value="1"/>
</dbReference>
<dbReference type="GO" id="GO:0003700">
    <property type="term" value="F:DNA-binding transcription factor activity"/>
    <property type="evidence" value="ECO:0007669"/>
    <property type="project" value="InterPro"/>
</dbReference>
<keyword evidence="8" id="KW-1185">Reference proteome</keyword>
<sequence>MRPQVDRFCDPGELAEILGDWMNGPGPLYRKLARALQRAVQDGSLYPDERLPSERGLASVLAVSRATVVNAYDELRGLGIVDSRRGSGTRVVRQPGVSRPGAHVRPGGAAARCRSRPSGQHGRQRRPRQLPAPAIHLPPGRADRGDCPADRRLDRADRPIGRPARGELRPPVSPSSCVTPESS</sequence>
<feature type="region of interest" description="Disordered" evidence="5">
    <location>
        <begin position="86"/>
        <end position="183"/>
    </location>
</feature>
<evidence type="ECO:0000313" key="7">
    <source>
        <dbReference type="EMBL" id="KAB2337809.1"/>
    </source>
</evidence>
<dbReference type="InterPro" id="IPR051446">
    <property type="entry name" value="HTH_trans_reg/aminotransferase"/>
</dbReference>
<evidence type="ECO:0000256" key="1">
    <source>
        <dbReference type="ARBA" id="ARBA00022898"/>
    </source>
</evidence>
<dbReference type="Gene3D" id="1.10.10.10">
    <property type="entry name" value="Winged helix-like DNA-binding domain superfamily/Winged helix DNA-binding domain"/>
    <property type="match status" value="1"/>
</dbReference>
<keyword evidence="2" id="KW-0805">Transcription regulation</keyword>
<accession>A0A6H9Y7Q3</accession>
<dbReference type="InterPro" id="IPR036390">
    <property type="entry name" value="WH_DNA-bd_sf"/>
</dbReference>
<dbReference type="PRINTS" id="PR00035">
    <property type="entry name" value="HTHGNTR"/>
</dbReference>
<dbReference type="GO" id="GO:0003677">
    <property type="term" value="F:DNA binding"/>
    <property type="evidence" value="ECO:0007669"/>
    <property type="project" value="UniProtKB-KW"/>
</dbReference>
<keyword evidence="1" id="KW-0663">Pyridoxal phosphate</keyword>
<dbReference type="OrthoDB" id="199743at2"/>
<keyword evidence="3" id="KW-0238">DNA-binding</keyword>
<reference evidence="7 8" key="1">
    <citation type="submission" date="2019-09" db="EMBL/GenBank/DDBJ databases">
        <title>Actinomadura physcomitrii sp. nov., a novel actinomycete isolated from moss [Physcomitrium sphaericum (Ludw) Fuernr].</title>
        <authorList>
            <person name="Zhuang X."/>
            <person name="Liu C."/>
        </authorList>
    </citation>
    <scope>NUCLEOTIDE SEQUENCE [LARGE SCALE GENOMIC DNA]</scope>
    <source>
        <strain evidence="7 8">HMC1</strain>
    </source>
</reference>
<feature type="compositionally biased region" description="Basic and acidic residues" evidence="5">
    <location>
        <begin position="141"/>
        <end position="168"/>
    </location>
</feature>
<protein>
    <submittedName>
        <fullName evidence="7">Winged helix-turn-helix transcriptional regulator</fullName>
    </submittedName>
</protein>
<dbReference type="Pfam" id="PF00392">
    <property type="entry name" value="GntR"/>
    <property type="match status" value="1"/>
</dbReference>
<evidence type="ECO:0000256" key="3">
    <source>
        <dbReference type="ARBA" id="ARBA00023125"/>
    </source>
</evidence>
<name>A0A6H9Y7Q3_9ACTN</name>
<dbReference type="InterPro" id="IPR036388">
    <property type="entry name" value="WH-like_DNA-bd_sf"/>
</dbReference>
<dbReference type="Proteomes" id="UP000468735">
    <property type="component" value="Unassembled WGS sequence"/>
</dbReference>
<dbReference type="PANTHER" id="PTHR46577:SF1">
    <property type="entry name" value="HTH-TYPE TRANSCRIPTIONAL REGULATORY PROTEIN GABR"/>
    <property type="match status" value="1"/>
</dbReference>
<evidence type="ECO:0000313" key="8">
    <source>
        <dbReference type="Proteomes" id="UP000468735"/>
    </source>
</evidence>
<dbReference type="PROSITE" id="PS50949">
    <property type="entry name" value="HTH_GNTR"/>
    <property type="match status" value="1"/>
</dbReference>
<dbReference type="SMART" id="SM00345">
    <property type="entry name" value="HTH_GNTR"/>
    <property type="match status" value="1"/>
</dbReference>
<keyword evidence="4" id="KW-0804">Transcription</keyword>
<dbReference type="CDD" id="cd07377">
    <property type="entry name" value="WHTH_GntR"/>
    <property type="match status" value="1"/>
</dbReference>
<dbReference type="InterPro" id="IPR000524">
    <property type="entry name" value="Tscrpt_reg_HTH_GntR"/>
</dbReference>
<gene>
    <name evidence="7" type="ORF">F8566_49410</name>
</gene>
<evidence type="ECO:0000256" key="5">
    <source>
        <dbReference type="SAM" id="MobiDB-lite"/>
    </source>
</evidence>
<feature type="compositionally biased region" description="Polar residues" evidence="5">
    <location>
        <begin position="174"/>
        <end position="183"/>
    </location>
</feature>
<evidence type="ECO:0000256" key="2">
    <source>
        <dbReference type="ARBA" id="ARBA00023015"/>
    </source>
</evidence>
<dbReference type="AlphaFoldDB" id="A0A6H9Y7Q3"/>
<organism evidence="7 8">
    <name type="scientific">Actinomadura rudentiformis</name>
    <dbReference type="NCBI Taxonomy" id="359158"/>
    <lineage>
        <taxon>Bacteria</taxon>
        <taxon>Bacillati</taxon>
        <taxon>Actinomycetota</taxon>
        <taxon>Actinomycetes</taxon>
        <taxon>Streptosporangiales</taxon>
        <taxon>Thermomonosporaceae</taxon>
        <taxon>Actinomadura</taxon>
    </lineage>
</organism>
<dbReference type="PANTHER" id="PTHR46577">
    <property type="entry name" value="HTH-TYPE TRANSCRIPTIONAL REGULATORY PROTEIN GABR"/>
    <property type="match status" value="1"/>
</dbReference>
<evidence type="ECO:0000256" key="4">
    <source>
        <dbReference type="ARBA" id="ARBA00023163"/>
    </source>
</evidence>
<evidence type="ECO:0000259" key="6">
    <source>
        <dbReference type="PROSITE" id="PS50949"/>
    </source>
</evidence>